<dbReference type="InterPro" id="IPR011527">
    <property type="entry name" value="ABC1_TM_dom"/>
</dbReference>
<evidence type="ECO:0000256" key="2">
    <source>
        <dbReference type="ARBA" id="ARBA00022692"/>
    </source>
</evidence>
<dbReference type="GO" id="GO:0016020">
    <property type="term" value="C:membrane"/>
    <property type="evidence" value="ECO:0007669"/>
    <property type="project" value="UniProtKB-SubCell"/>
</dbReference>
<evidence type="ECO:0000256" key="4">
    <source>
        <dbReference type="ARBA" id="ARBA00023136"/>
    </source>
</evidence>
<dbReference type="PANTHER" id="PTHR24221">
    <property type="entry name" value="ATP-BINDING CASSETTE SUB-FAMILY B"/>
    <property type="match status" value="1"/>
</dbReference>
<keyword evidence="2 5" id="KW-0812">Transmembrane</keyword>
<dbReference type="InterPro" id="IPR036640">
    <property type="entry name" value="ABC1_TM_sf"/>
</dbReference>
<feature type="domain" description="ABC transmembrane type-1" evidence="6">
    <location>
        <begin position="1"/>
        <end position="162"/>
    </location>
</feature>
<gene>
    <name evidence="7" type="ORF">METZ01_LOCUS504609</name>
</gene>
<organism evidence="7">
    <name type="scientific">marine metagenome</name>
    <dbReference type="NCBI Taxonomy" id="408172"/>
    <lineage>
        <taxon>unclassified sequences</taxon>
        <taxon>metagenomes</taxon>
        <taxon>ecological metagenomes</taxon>
    </lineage>
</organism>
<keyword evidence="3 5" id="KW-1133">Transmembrane helix</keyword>
<reference evidence="7" key="1">
    <citation type="submission" date="2018-05" db="EMBL/GenBank/DDBJ databases">
        <authorList>
            <person name="Lanie J.A."/>
            <person name="Ng W.-L."/>
            <person name="Kazmierczak K.M."/>
            <person name="Andrzejewski T.M."/>
            <person name="Davidsen T.M."/>
            <person name="Wayne K.J."/>
            <person name="Tettelin H."/>
            <person name="Glass J.I."/>
            <person name="Rusch D."/>
            <person name="Podicherti R."/>
            <person name="Tsui H.-C.T."/>
            <person name="Winkler M.E."/>
        </authorList>
    </citation>
    <scope>NUCLEOTIDE SEQUENCE</scope>
</reference>
<dbReference type="Gene3D" id="1.20.1560.10">
    <property type="entry name" value="ABC transporter type 1, transmembrane domain"/>
    <property type="match status" value="1"/>
</dbReference>
<evidence type="ECO:0000256" key="5">
    <source>
        <dbReference type="SAM" id="Phobius"/>
    </source>
</evidence>
<accession>A0A383E5U8</accession>
<dbReference type="PANTHER" id="PTHR24221:SF423">
    <property type="entry name" value="ABC TRANSPORTER"/>
    <property type="match status" value="1"/>
</dbReference>
<dbReference type="SUPFAM" id="SSF90123">
    <property type="entry name" value="ABC transporter transmembrane region"/>
    <property type="match status" value="1"/>
</dbReference>
<dbReference type="PROSITE" id="PS50929">
    <property type="entry name" value="ABC_TM1F"/>
    <property type="match status" value="1"/>
</dbReference>
<dbReference type="AlphaFoldDB" id="A0A383E5U8"/>
<proteinExistence type="predicted"/>
<protein>
    <recommendedName>
        <fullName evidence="6">ABC transmembrane type-1 domain-containing protein</fullName>
    </recommendedName>
</protein>
<comment type="subcellular location">
    <subcellularLocation>
        <location evidence="1">Membrane</location>
        <topology evidence="1">Multi-pass membrane protein</topology>
    </subcellularLocation>
</comment>
<dbReference type="EMBL" id="UINC01222816">
    <property type="protein sequence ID" value="SVE51755.1"/>
    <property type="molecule type" value="Genomic_DNA"/>
</dbReference>
<evidence type="ECO:0000313" key="7">
    <source>
        <dbReference type="EMBL" id="SVE51755.1"/>
    </source>
</evidence>
<evidence type="ECO:0000259" key="6">
    <source>
        <dbReference type="PROSITE" id="PS50929"/>
    </source>
</evidence>
<name>A0A383E5U8_9ZZZZ</name>
<sequence length="232" mass="26150">IVSYLEQYIHLWGNMIFVGLAVYWMAKTDWTIMLATVIPGIIIVTIVNVARRFIGKYRRAQREATEQSTNFINEMFQSILAIKVNNAEKDVVDQYGRLNDARRKSTIVDNMFNHLLISINHNIGQIATGVILVLVVEKMRSSIFTVGDFYLFVSYVGSVARSGSLVGTIMAQHKRAEVSFTRMVGTVENMTSEDLVAHSPVFLRGALPPIVIPERQPSDRLNNLTVRGLTYL</sequence>
<dbReference type="InterPro" id="IPR039421">
    <property type="entry name" value="Type_1_exporter"/>
</dbReference>
<feature type="non-terminal residue" evidence="7">
    <location>
        <position position="1"/>
    </location>
</feature>
<keyword evidence="4 5" id="KW-0472">Membrane</keyword>
<dbReference type="GO" id="GO:0140359">
    <property type="term" value="F:ABC-type transporter activity"/>
    <property type="evidence" value="ECO:0007669"/>
    <property type="project" value="InterPro"/>
</dbReference>
<feature type="transmembrane region" description="Helical" evidence="5">
    <location>
        <begin position="32"/>
        <end position="50"/>
    </location>
</feature>
<evidence type="ECO:0000256" key="3">
    <source>
        <dbReference type="ARBA" id="ARBA00022989"/>
    </source>
</evidence>
<dbReference type="GO" id="GO:0005524">
    <property type="term" value="F:ATP binding"/>
    <property type="evidence" value="ECO:0007669"/>
    <property type="project" value="InterPro"/>
</dbReference>
<dbReference type="Pfam" id="PF00664">
    <property type="entry name" value="ABC_membrane"/>
    <property type="match status" value="1"/>
</dbReference>
<feature type="non-terminal residue" evidence="7">
    <location>
        <position position="232"/>
    </location>
</feature>
<feature type="transmembrane region" description="Helical" evidence="5">
    <location>
        <begin position="7"/>
        <end position="26"/>
    </location>
</feature>
<evidence type="ECO:0000256" key="1">
    <source>
        <dbReference type="ARBA" id="ARBA00004141"/>
    </source>
</evidence>